<dbReference type="RefSeq" id="WP_055265599.1">
    <property type="nucleotide sequence ID" value="NZ_CABIXQ010000010.1"/>
</dbReference>
<dbReference type="PANTHER" id="PTHR47505">
    <property type="entry name" value="DNA UTILIZATION PROTEIN YHGH"/>
    <property type="match status" value="1"/>
</dbReference>
<sequence length="214" mass="24534">MGKKSIKEIRAVISAILDLIYPPLNKCIVCSSEGFIGICPLCESKIKRVEKQDHILSYGYYGGILKELILAFKYEKNFTAAKIISELLLDLIYERKIECDVICYVPMSKNSIKKRGFNQCEVIAKHLSEELNIPVSKSLIKIKDTKEQKSLSKEERYKNIKDAFEIRDKKILNKRILLIDDVVTTGATLLECEKIFKKYNVEEITVLTIAKSHI</sequence>
<gene>
    <name evidence="3" type="ORF">ERS852471_01693</name>
</gene>
<dbReference type="Gene3D" id="3.40.50.2020">
    <property type="match status" value="1"/>
</dbReference>
<dbReference type="EMBL" id="CYZX01000010">
    <property type="protein sequence ID" value="CUO50949.1"/>
    <property type="molecule type" value="Genomic_DNA"/>
</dbReference>
<dbReference type="CDD" id="cd06223">
    <property type="entry name" value="PRTases_typeI"/>
    <property type="match status" value="1"/>
</dbReference>
<evidence type="ECO:0000256" key="1">
    <source>
        <dbReference type="ARBA" id="ARBA00008007"/>
    </source>
</evidence>
<evidence type="ECO:0000313" key="3">
    <source>
        <dbReference type="EMBL" id="CUO50949.1"/>
    </source>
</evidence>
<proteinExistence type="inferred from homology"/>
<dbReference type="InterPro" id="IPR000836">
    <property type="entry name" value="PRTase_dom"/>
</dbReference>
<feature type="domain" description="Phosphoribosyltransferase" evidence="2">
    <location>
        <begin position="119"/>
        <end position="210"/>
    </location>
</feature>
<evidence type="ECO:0000259" key="2">
    <source>
        <dbReference type="Pfam" id="PF00156"/>
    </source>
</evidence>
<evidence type="ECO:0000313" key="4">
    <source>
        <dbReference type="Proteomes" id="UP000095594"/>
    </source>
</evidence>
<dbReference type="InterPro" id="IPR029057">
    <property type="entry name" value="PRTase-like"/>
</dbReference>
<reference evidence="3 4" key="1">
    <citation type="submission" date="2015-09" db="EMBL/GenBank/DDBJ databases">
        <authorList>
            <consortium name="Pathogen Informatics"/>
        </authorList>
    </citation>
    <scope>NUCLEOTIDE SEQUENCE [LARGE SCALE GENOMIC DNA]</scope>
    <source>
        <strain evidence="3 4">2789STDY5834856</strain>
    </source>
</reference>
<protein>
    <submittedName>
        <fullName evidence="3">ComF protein</fullName>
    </submittedName>
</protein>
<dbReference type="Pfam" id="PF00156">
    <property type="entry name" value="Pribosyltran"/>
    <property type="match status" value="1"/>
</dbReference>
<name>A0A174FQQ3_9CLOT</name>
<dbReference type="PANTHER" id="PTHR47505:SF1">
    <property type="entry name" value="DNA UTILIZATION PROTEIN YHGH"/>
    <property type="match status" value="1"/>
</dbReference>
<organism evidence="3 4">
    <name type="scientific">Clostridium disporicum</name>
    <dbReference type="NCBI Taxonomy" id="84024"/>
    <lineage>
        <taxon>Bacteria</taxon>
        <taxon>Bacillati</taxon>
        <taxon>Bacillota</taxon>
        <taxon>Clostridia</taxon>
        <taxon>Eubacteriales</taxon>
        <taxon>Clostridiaceae</taxon>
        <taxon>Clostridium</taxon>
    </lineage>
</organism>
<dbReference type="InterPro" id="IPR051910">
    <property type="entry name" value="ComF/GntX_DNA_util-trans"/>
</dbReference>
<dbReference type="SUPFAM" id="SSF53271">
    <property type="entry name" value="PRTase-like"/>
    <property type="match status" value="1"/>
</dbReference>
<dbReference type="Proteomes" id="UP000095594">
    <property type="component" value="Unassembled WGS sequence"/>
</dbReference>
<dbReference type="AlphaFoldDB" id="A0A174FQQ3"/>
<dbReference type="OrthoDB" id="9779910at2"/>
<accession>A0A174FQQ3</accession>
<comment type="similarity">
    <text evidence="1">Belongs to the ComF/GntX family.</text>
</comment>